<sequence>MLERMPRRSTGPLPPRSAAPDLPRVLEDADGWRPHADLQQVRLAGLTGDVDLAHARLTECVVATASVDRLDLSGATLVDVEVEEPRATAIAAGSGRWRSVRVTGGRIGTLDLARAELEAVELRGVRIDYLALTQATVRDLLIVDCTIGTLDVPFARLERVSVEDSRADEVDTRELRAKDLDLRGLDALAYTDPTALRGATLSARQVAELADAFAAALGIDVRD</sequence>
<feature type="region of interest" description="Disordered" evidence="1">
    <location>
        <begin position="1"/>
        <end position="22"/>
    </location>
</feature>
<evidence type="ECO:0000256" key="1">
    <source>
        <dbReference type="SAM" id="MobiDB-lite"/>
    </source>
</evidence>
<organism evidence="2 3">
    <name type="scientific">Microbacterium terricola</name>
    <dbReference type="NCBI Taxonomy" id="344163"/>
    <lineage>
        <taxon>Bacteria</taxon>
        <taxon>Bacillati</taxon>
        <taxon>Actinomycetota</taxon>
        <taxon>Actinomycetes</taxon>
        <taxon>Micrococcales</taxon>
        <taxon>Microbacteriaceae</taxon>
        <taxon>Microbacterium</taxon>
    </lineage>
</organism>
<evidence type="ECO:0000313" key="3">
    <source>
        <dbReference type="Proteomes" id="UP001317779"/>
    </source>
</evidence>
<proteinExistence type="predicted"/>
<keyword evidence="3" id="KW-1185">Reference proteome</keyword>
<gene>
    <name evidence="2" type="ORF">Microterr_14110</name>
</gene>
<dbReference type="Gene3D" id="2.160.20.80">
    <property type="entry name" value="E3 ubiquitin-protein ligase SopA"/>
    <property type="match status" value="1"/>
</dbReference>
<dbReference type="Proteomes" id="UP001317779">
    <property type="component" value="Chromosome"/>
</dbReference>
<dbReference type="SUPFAM" id="SSF141571">
    <property type="entry name" value="Pentapeptide repeat-like"/>
    <property type="match status" value="1"/>
</dbReference>
<reference evidence="2 3" key="1">
    <citation type="submission" date="2022-12" db="EMBL/GenBank/DDBJ databases">
        <title>Microbacterium terricola strain KV-448 chromosome, complete genome.</title>
        <authorList>
            <person name="Oshima T."/>
            <person name="Moriya T."/>
            <person name="Bessho Y."/>
        </authorList>
    </citation>
    <scope>NUCLEOTIDE SEQUENCE [LARGE SCALE GENOMIC DNA]</scope>
    <source>
        <strain evidence="2 3">KV-448</strain>
    </source>
</reference>
<evidence type="ECO:0008006" key="4">
    <source>
        <dbReference type="Google" id="ProtNLM"/>
    </source>
</evidence>
<name>A0ABM8DYY6_9MICO</name>
<protein>
    <recommendedName>
        <fullName evidence="4">Pentapeptide repeat-containing protein</fullName>
    </recommendedName>
</protein>
<accession>A0ABM8DYY6</accession>
<dbReference type="EMBL" id="AP027141">
    <property type="protein sequence ID" value="BDV30751.1"/>
    <property type="molecule type" value="Genomic_DNA"/>
</dbReference>
<evidence type="ECO:0000313" key="2">
    <source>
        <dbReference type="EMBL" id="BDV30751.1"/>
    </source>
</evidence>